<dbReference type="EMBL" id="MT145030">
    <property type="protein sequence ID" value="QJI02785.1"/>
    <property type="molecule type" value="Genomic_DNA"/>
</dbReference>
<name>A0A6M3XXS2_9ZZZZ</name>
<reference evidence="1" key="1">
    <citation type="submission" date="2020-03" db="EMBL/GenBank/DDBJ databases">
        <title>The deep terrestrial virosphere.</title>
        <authorList>
            <person name="Holmfeldt K."/>
            <person name="Nilsson E."/>
            <person name="Simone D."/>
            <person name="Lopez-Fernandez M."/>
            <person name="Wu X."/>
            <person name="de Brujin I."/>
            <person name="Lundin D."/>
            <person name="Andersson A."/>
            <person name="Bertilsson S."/>
            <person name="Dopson M."/>
        </authorList>
    </citation>
    <scope>NUCLEOTIDE SEQUENCE</scope>
    <source>
        <strain evidence="1">TM448B03633</strain>
    </source>
</reference>
<organism evidence="1">
    <name type="scientific">viral metagenome</name>
    <dbReference type="NCBI Taxonomy" id="1070528"/>
    <lineage>
        <taxon>unclassified sequences</taxon>
        <taxon>metagenomes</taxon>
        <taxon>organismal metagenomes</taxon>
    </lineage>
</organism>
<gene>
    <name evidence="1" type="ORF">TM448B03633_0008</name>
</gene>
<evidence type="ECO:0000313" key="1">
    <source>
        <dbReference type="EMBL" id="QJI02785.1"/>
    </source>
</evidence>
<protein>
    <submittedName>
        <fullName evidence="1">Uncharacterized protein</fullName>
    </submittedName>
</protein>
<sequence length="56" mass="6259">MSGKKASSLPTGRTPEEAEEFMALLLAAQSSEHECSWVAYFKKMGDRMVKEHVKEA</sequence>
<proteinExistence type="predicted"/>
<accession>A0A6M3XXS2</accession>
<dbReference type="AlphaFoldDB" id="A0A6M3XXS2"/>